<feature type="signal peptide" evidence="29">
    <location>
        <begin position="1"/>
        <end position="19"/>
    </location>
</feature>
<evidence type="ECO:0000256" key="3">
    <source>
        <dbReference type="ARBA" id="ARBA00004162"/>
    </source>
</evidence>
<dbReference type="FunFam" id="3.30.200.20:FF:000432">
    <property type="entry name" value="LRR receptor-like serine/threonine-protein kinase EFR"/>
    <property type="match status" value="1"/>
</dbReference>
<evidence type="ECO:0000256" key="27">
    <source>
        <dbReference type="PROSITE-ProRule" id="PRU10141"/>
    </source>
</evidence>
<dbReference type="SUPFAM" id="SSF52058">
    <property type="entry name" value="L domain-like"/>
    <property type="match status" value="3"/>
</dbReference>
<evidence type="ECO:0000256" key="26">
    <source>
        <dbReference type="ARBA" id="ARBA00072040"/>
    </source>
</evidence>
<dbReference type="PROSITE" id="PS00107">
    <property type="entry name" value="PROTEIN_KINASE_ATP"/>
    <property type="match status" value="1"/>
</dbReference>
<dbReference type="Pfam" id="PF00560">
    <property type="entry name" value="LRR_1"/>
    <property type="match status" value="5"/>
</dbReference>
<comment type="function">
    <text evidence="24">Receptor kinase that detects X.oryzae pv. oryzae protein Ax21 to promote innate immunity. Following X.oryzae pv. oryzae protein Ax21 detection, undergoes cleavage, releasing the processed protein kinase Xa21 chain.</text>
</comment>
<reference evidence="31" key="2">
    <citation type="submission" date="2018-05" db="EMBL/GenBank/DDBJ databases">
        <title>OmerRS3 (Oryza meridionalis Reference Sequence Version 3).</title>
        <authorList>
            <person name="Zhang J."/>
            <person name="Kudrna D."/>
            <person name="Lee S."/>
            <person name="Talag J."/>
            <person name="Welchert J."/>
            <person name="Wing R.A."/>
        </authorList>
    </citation>
    <scope>NUCLEOTIDE SEQUENCE [LARGE SCALE GENOMIC DNA]</scope>
    <source>
        <strain evidence="31">cv. OR44</strain>
    </source>
</reference>
<dbReference type="InterPro" id="IPR051809">
    <property type="entry name" value="Plant_receptor-like_S/T_kinase"/>
</dbReference>
<dbReference type="Proteomes" id="UP000008021">
    <property type="component" value="Chromosome 7"/>
</dbReference>
<evidence type="ECO:0000256" key="2">
    <source>
        <dbReference type="ARBA" id="ARBA00001946"/>
    </source>
</evidence>
<dbReference type="InterPro" id="IPR000719">
    <property type="entry name" value="Prot_kinase_dom"/>
</dbReference>
<evidence type="ECO:0000256" key="5">
    <source>
        <dbReference type="ARBA" id="ARBA00012513"/>
    </source>
</evidence>
<evidence type="ECO:0000256" key="1">
    <source>
        <dbReference type="ARBA" id="ARBA00001936"/>
    </source>
</evidence>
<dbReference type="InterPro" id="IPR017441">
    <property type="entry name" value="Protein_kinase_ATP_BS"/>
</dbReference>
<comment type="cofactor">
    <cofactor evidence="2">
        <name>Mg(2+)</name>
        <dbReference type="ChEBI" id="CHEBI:18420"/>
    </cofactor>
</comment>
<dbReference type="FunFam" id="3.80.10.10:FF:000317">
    <property type="entry name" value="Inactive leucine-rich repeat receptor-like protein kinase"/>
    <property type="match status" value="1"/>
</dbReference>
<dbReference type="Gramene" id="OMERI07G05430.1">
    <property type="protein sequence ID" value="OMERI07G05430.1"/>
    <property type="gene ID" value="OMERI07G05430"/>
</dbReference>
<comment type="catalytic activity">
    <reaction evidence="22">
        <text>L-threonyl-[protein] + ATP = O-phospho-L-threonyl-[protein] + ADP + H(+)</text>
        <dbReference type="Rhea" id="RHEA:46608"/>
        <dbReference type="Rhea" id="RHEA-COMP:11060"/>
        <dbReference type="Rhea" id="RHEA-COMP:11605"/>
        <dbReference type="ChEBI" id="CHEBI:15378"/>
        <dbReference type="ChEBI" id="CHEBI:30013"/>
        <dbReference type="ChEBI" id="CHEBI:30616"/>
        <dbReference type="ChEBI" id="CHEBI:61977"/>
        <dbReference type="ChEBI" id="CHEBI:456216"/>
        <dbReference type="EC" id="2.7.11.1"/>
    </reaction>
</comment>
<evidence type="ECO:0000256" key="14">
    <source>
        <dbReference type="ARBA" id="ARBA00022741"/>
    </source>
</evidence>
<accession>A0A0E0E8Y0</accession>
<evidence type="ECO:0000256" key="20">
    <source>
        <dbReference type="ARBA" id="ARBA00023170"/>
    </source>
</evidence>
<evidence type="ECO:0000256" key="17">
    <source>
        <dbReference type="ARBA" id="ARBA00022840"/>
    </source>
</evidence>
<dbReference type="Pfam" id="PF08263">
    <property type="entry name" value="LRRNT_2"/>
    <property type="match status" value="2"/>
</dbReference>
<dbReference type="PRINTS" id="PR00019">
    <property type="entry name" value="LEURICHRPT"/>
</dbReference>
<reference evidence="31" key="1">
    <citation type="submission" date="2015-04" db="UniProtKB">
        <authorList>
            <consortium name="EnsemblPlants"/>
        </authorList>
    </citation>
    <scope>IDENTIFICATION</scope>
</reference>
<dbReference type="eggNOG" id="ENOG502QPYS">
    <property type="taxonomic scope" value="Eukaryota"/>
</dbReference>
<keyword evidence="10" id="KW-0808">Transferase</keyword>
<evidence type="ECO:0000313" key="31">
    <source>
        <dbReference type="EnsemblPlants" id="OMERI07G05430.1"/>
    </source>
</evidence>
<keyword evidence="16" id="KW-0256">Endoplasmic reticulum</keyword>
<evidence type="ECO:0000256" key="15">
    <source>
        <dbReference type="ARBA" id="ARBA00022777"/>
    </source>
</evidence>
<dbReference type="GO" id="GO:0005886">
    <property type="term" value="C:plasma membrane"/>
    <property type="evidence" value="ECO:0007669"/>
    <property type="project" value="UniProtKB-SubCell"/>
</dbReference>
<dbReference type="Gene3D" id="3.80.10.10">
    <property type="entry name" value="Ribonuclease Inhibitor"/>
    <property type="match status" value="5"/>
</dbReference>
<comment type="catalytic activity">
    <reaction evidence="23">
        <text>L-seryl-[protein] + ATP = O-phospho-L-seryl-[protein] + ADP + H(+)</text>
        <dbReference type="Rhea" id="RHEA:17989"/>
        <dbReference type="Rhea" id="RHEA-COMP:9863"/>
        <dbReference type="Rhea" id="RHEA-COMP:11604"/>
        <dbReference type="ChEBI" id="CHEBI:15378"/>
        <dbReference type="ChEBI" id="CHEBI:29999"/>
        <dbReference type="ChEBI" id="CHEBI:30616"/>
        <dbReference type="ChEBI" id="CHEBI:83421"/>
        <dbReference type="ChEBI" id="CHEBI:456216"/>
        <dbReference type="EC" id="2.7.11.1"/>
    </reaction>
</comment>
<dbReference type="GO" id="GO:0005524">
    <property type="term" value="F:ATP binding"/>
    <property type="evidence" value="ECO:0007669"/>
    <property type="project" value="UniProtKB-UniRule"/>
</dbReference>
<evidence type="ECO:0000256" key="16">
    <source>
        <dbReference type="ARBA" id="ARBA00022824"/>
    </source>
</evidence>
<evidence type="ECO:0000313" key="32">
    <source>
        <dbReference type="Proteomes" id="UP000008021"/>
    </source>
</evidence>
<evidence type="ECO:0000256" key="23">
    <source>
        <dbReference type="ARBA" id="ARBA00048679"/>
    </source>
</evidence>
<keyword evidence="32" id="KW-1185">Reference proteome</keyword>
<dbReference type="FunFam" id="1.10.510.10:FF:000358">
    <property type="entry name" value="Putative leucine-rich repeat receptor-like serine/threonine-protein kinase"/>
    <property type="match status" value="1"/>
</dbReference>
<keyword evidence="21" id="KW-0325">Glycoprotein</keyword>
<feature type="transmembrane region" description="Helical" evidence="28">
    <location>
        <begin position="850"/>
        <end position="871"/>
    </location>
</feature>
<keyword evidence="12 29" id="KW-0732">Signal</keyword>
<dbReference type="EC" id="2.7.11.1" evidence="5"/>
<dbReference type="InterPro" id="IPR011009">
    <property type="entry name" value="Kinase-like_dom_sf"/>
</dbReference>
<dbReference type="InterPro" id="IPR013210">
    <property type="entry name" value="LRR_N_plant-typ"/>
</dbReference>
<evidence type="ECO:0000256" key="24">
    <source>
        <dbReference type="ARBA" id="ARBA00054320"/>
    </source>
</evidence>
<keyword evidence="13" id="KW-0677">Repeat</keyword>
<dbReference type="Pfam" id="PF00069">
    <property type="entry name" value="Pkinase"/>
    <property type="match status" value="1"/>
</dbReference>
<evidence type="ECO:0000256" key="11">
    <source>
        <dbReference type="ARBA" id="ARBA00022692"/>
    </source>
</evidence>
<keyword evidence="9" id="KW-0433">Leucine-rich repeat</keyword>
<evidence type="ECO:0000256" key="18">
    <source>
        <dbReference type="ARBA" id="ARBA00022989"/>
    </source>
</evidence>
<sequence length="1218" mass="133479">MLILFALLLFSYGVGNIRCATKAIESDPTGFLKNWNGSTPFCKWAGGRHIRNHSGRVVALELPGLRLSGQISPSVGNLTFLKRLDLSSNSLSGLLPPLNRLHRLQVLDLSSNSLQDIIPDTFANCSNLAKLNLSYNSLVGEIPLKLGFLSNLEILVLSKNNFTGTIPPIFSNISRMQTLVLSYNQLSGCIPDDLGKLSNLQLLALGGNNLSGGFPQALFNLSNSRNNLQSICTWWDLDGPPRNMYSKQPVKLVMFIQLGLFLLLLCGVGNVHCSTVHENRIDLQSLLDFKKGITEDPNKALLSWNISTHFCRWNGVTCTTSRPLRVSELNLTTQSLAGEITSSLANLTSLRKLDLSYNRLFGQFRLLNPLQQLDTLYMNDNSLDGIIPDTLTNSTKLINIDLSDNQFRGAIPPKIGSLTNLEYLYLGHNSLTGTIPANVGNLTKLNTLSFKDNQLEGNIPDGVWQLSNLTLLVLGQNRLSGGIPQALNLPLLVALGLEENMLGQVLPPNIGYALPSLQVISLYSNKFEGHIPASIGNVLGLQLIDFSANNFTGQIPTSIGRLSQLGKLNLEKNQLEASDDQGWEFLYELRNCMSLQVLSLAYNNLQGSILTFRIVPASIGNLRNLTKLGLEQNNFNGAIGEWIGELKNLQGLNLGRNTFVGPIPPSIGNLTQLTELLLDTNKFEGPIPPSLGHLKLSKLNLSYNKLQGSLPQEVGNLQNLNELYLSANNFSGVIPDTLGQCRHLITIQMDQNFLTGDIPASLGNILSLNWLNLSHNNLSGTIPESLNRLPALTILDLSYNDLQGEIPRNFLFQNATVLLEGNNGLCGGARNLRLPSCPVLSQRTARRVNLIKILIPIFGFMSLLLLVYFLLVEKKAKRAYSSLNYIGENFPKVSYNDLAQATSNFSSSNLIGRGSYGSVYRGKLKESKTDVAVKVFDLEMRGAERSFMSECEALRSIQHRNLLPILTACLTVDNDGNVFKALVYEFMPNGSLDGWLHQKGELKSPKHLGLGQRISIAVNIADALDYLHHDCGRPTIHCDLKPSNILLNDDMTALLGDFGIARFYVDSRSPPTGSISSIGVNGTIGYIAPEFAGGGRPSTSGDAYSFGIVLLEMMTGKRPTDPMFKDCLDIVTFVKSNVPHQILNVIDAHITEECKELAEGKKVSEPAVIQSVVLPLLEVALSCTRTIPSERANMKQTASKMHAIETSYLGWSAKKNTH</sequence>
<dbReference type="SMART" id="SM00369">
    <property type="entry name" value="LRR_TYP"/>
    <property type="match status" value="15"/>
</dbReference>
<evidence type="ECO:0000256" key="9">
    <source>
        <dbReference type="ARBA" id="ARBA00022614"/>
    </source>
</evidence>
<evidence type="ECO:0000256" key="6">
    <source>
        <dbReference type="ARBA" id="ARBA00022475"/>
    </source>
</evidence>
<keyword evidence="20" id="KW-0675">Receptor</keyword>
<dbReference type="InterPro" id="IPR001611">
    <property type="entry name" value="Leu-rich_rpt"/>
</dbReference>
<dbReference type="Pfam" id="PF13855">
    <property type="entry name" value="LRR_8"/>
    <property type="match status" value="5"/>
</dbReference>
<dbReference type="SMART" id="SM00220">
    <property type="entry name" value="S_TKc"/>
    <property type="match status" value="1"/>
</dbReference>
<dbReference type="PANTHER" id="PTHR27008:SF593">
    <property type="entry name" value="OS02G0615800 PROTEIN"/>
    <property type="match status" value="1"/>
</dbReference>
<evidence type="ECO:0000256" key="25">
    <source>
        <dbReference type="ARBA" id="ARBA00056628"/>
    </source>
</evidence>
<evidence type="ECO:0000256" key="29">
    <source>
        <dbReference type="SAM" id="SignalP"/>
    </source>
</evidence>
<dbReference type="SUPFAM" id="SSF56112">
    <property type="entry name" value="Protein kinase-like (PK-like)"/>
    <property type="match status" value="1"/>
</dbReference>
<keyword evidence="19 28" id="KW-0472">Membrane</keyword>
<dbReference type="HOGENOM" id="CLU_000288_22_0_1"/>
<evidence type="ECO:0000256" key="10">
    <source>
        <dbReference type="ARBA" id="ARBA00022679"/>
    </source>
</evidence>
<dbReference type="SMART" id="SM00365">
    <property type="entry name" value="LRR_SD22"/>
    <property type="match status" value="8"/>
</dbReference>
<evidence type="ECO:0000256" key="19">
    <source>
        <dbReference type="ARBA" id="ARBA00023136"/>
    </source>
</evidence>
<name>A0A0E0E8Y0_9ORYZ</name>
<dbReference type="STRING" id="40149.A0A0E0E8Y0"/>
<evidence type="ECO:0000256" key="28">
    <source>
        <dbReference type="SAM" id="Phobius"/>
    </source>
</evidence>
<evidence type="ECO:0000256" key="7">
    <source>
        <dbReference type="ARBA" id="ARBA00022527"/>
    </source>
</evidence>
<evidence type="ECO:0000256" key="13">
    <source>
        <dbReference type="ARBA" id="ARBA00022737"/>
    </source>
</evidence>
<comment type="subcellular location">
    <subcellularLocation>
        <location evidence="3">Cell membrane</location>
        <topology evidence="3">Single-pass membrane protein</topology>
    </subcellularLocation>
    <subcellularLocation>
        <location evidence="4">Endoplasmic reticulum membrane</location>
        <topology evidence="4">Single-pass membrane protein</topology>
    </subcellularLocation>
</comment>
<evidence type="ECO:0000256" key="12">
    <source>
        <dbReference type="ARBA" id="ARBA00022729"/>
    </source>
</evidence>
<dbReference type="InterPro" id="IPR032675">
    <property type="entry name" value="LRR_dom_sf"/>
</dbReference>
<comment type="cofactor">
    <cofactor evidence="1">
        <name>Mn(2+)</name>
        <dbReference type="ChEBI" id="CHEBI:29035"/>
    </cofactor>
</comment>
<dbReference type="GO" id="GO:0005789">
    <property type="term" value="C:endoplasmic reticulum membrane"/>
    <property type="evidence" value="ECO:0007669"/>
    <property type="project" value="UniProtKB-SubCell"/>
</dbReference>
<dbReference type="FunFam" id="3.80.10.10:FF:000095">
    <property type="entry name" value="LRR receptor-like serine/threonine-protein kinase GSO1"/>
    <property type="match status" value="2"/>
</dbReference>
<keyword evidence="11 28" id="KW-0812">Transmembrane</keyword>
<feature type="domain" description="Protein kinase" evidence="30">
    <location>
        <begin position="905"/>
        <end position="1205"/>
    </location>
</feature>
<dbReference type="GO" id="GO:0004674">
    <property type="term" value="F:protein serine/threonine kinase activity"/>
    <property type="evidence" value="ECO:0007669"/>
    <property type="project" value="UniProtKB-KW"/>
</dbReference>
<keyword evidence="6" id="KW-1003">Cell membrane</keyword>
<keyword evidence="15" id="KW-0418">Kinase</keyword>
<feature type="binding site" evidence="27">
    <location>
        <position position="934"/>
    </location>
    <ligand>
        <name>ATP</name>
        <dbReference type="ChEBI" id="CHEBI:30616"/>
    </ligand>
</feature>
<dbReference type="Gene3D" id="1.10.510.10">
    <property type="entry name" value="Transferase(Phosphotransferase) domain 1"/>
    <property type="match status" value="1"/>
</dbReference>
<dbReference type="Gene3D" id="3.30.200.20">
    <property type="entry name" value="Phosphorylase Kinase, domain 1"/>
    <property type="match status" value="1"/>
</dbReference>
<feature type="chain" id="PRO_5002357759" description="Receptor kinase-like protein Xa21" evidence="29">
    <location>
        <begin position="20"/>
        <end position="1218"/>
    </location>
</feature>
<evidence type="ECO:0000256" key="4">
    <source>
        <dbReference type="ARBA" id="ARBA00004389"/>
    </source>
</evidence>
<dbReference type="PANTHER" id="PTHR27008">
    <property type="entry name" value="OS04G0122200 PROTEIN"/>
    <property type="match status" value="1"/>
</dbReference>
<keyword evidence="8" id="KW-0597">Phosphoprotein</keyword>
<dbReference type="PROSITE" id="PS50011">
    <property type="entry name" value="PROTEIN_KINASE_DOM"/>
    <property type="match status" value="1"/>
</dbReference>
<protein>
    <recommendedName>
        <fullName evidence="26">Receptor kinase-like protein Xa21</fullName>
        <ecNumber evidence="5">2.7.11.1</ecNumber>
    </recommendedName>
</protein>
<evidence type="ECO:0000259" key="30">
    <source>
        <dbReference type="PROSITE" id="PS50011"/>
    </source>
</evidence>
<keyword evidence="18 28" id="KW-1133">Transmembrane helix</keyword>
<dbReference type="PROSITE" id="PS51450">
    <property type="entry name" value="LRR"/>
    <property type="match status" value="2"/>
</dbReference>
<evidence type="ECO:0000256" key="8">
    <source>
        <dbReference type="ARBA" id="ARBA00022553"/>
    </source>
</evidence>
<evidence type="ECO:0000256" key="21">
    <source>
        <dbReference type="ARBA" id="ARBA00023180"/>
    </source>
</evidence>
<keyword evidence="14 27" id="KW-0547">Nucleotide-binding</keyword>
<evidence type="ECO:0000256" key="22">
    <source>
        <dbReference type="ARBA" id="ARBA00047899"/>
    </source>
</evidence>
<keyword evidence="17 27" id="KW-0067">ATP-binding</keyword>
<dbReference type="InterPro" id="IPR003591">
    <property type="entry name" value="Leu-rich_rpt_typical-subtyp"/>
</dbReference>
<keyword evidence="7" id="KW-0723">Serine/threonine-protein kinase</keyword>
<dbReference type="AlphaFoldDB" id="A0A0E0E8Y0"/>
<dbReference type="EnsemblPlants" id="OMERI07G05430.1">
    <property type="protein sequence ID" value="OMERI07G05430.1"/>
    <property type="gene ID" value="OMERI07G05430"/>
</dbReference>
<comment type="function">
    <text evidence="25">The processed protein kinase Xa21 chain released by protein cleavage after X.oryzae pv. oryzae protein Ax21 detection translocates into the nucleus where it can bind and regulate WRKY62, a transcription factor. Confers resistance to the bacterial pathogen X.oryzae pv. oryzae (Xoo).</text>
</comment>
<proteinExistence type="predicted"/>
<organism evidence="31">
    <name type="scientific">Oryza meridionalis</name>
    <dbReference type="NCBI Taxonomy" id="40149"/>
    <lineage>
        <taxon>Eukaryota</taxon>
        <taxon>Viridiplantae</taxon>
        <taxon>Streptophyta</taxon>
        <taxon>Embryophyta</taxon>
        <taxon>Tracheophyta</taxon>
        <taxon>Spermatophyta</taxon>
        <taxon>Magnoliopsida</taxon>
        <taxon>Liliopsida</taxon>
        <taxon>Poales</taxon>
        <taxon>Poaceae</taxon>
        <taxon>BOP clade</taxon>
        <taxon>Oryzoideae</taxon>
        <taxon>Oryzeae</taxon>
        <taxon>Oryzinae</taxon>
        <taxon>Oryza</taxon>
    </lineage>
</organism>